<accession>A0AAE0G8P0</accession>
<protein>
    <submittedName>
        <fullName evidence="1">Uncharacterized protein</fullName>
    </submittedName>
</protein>
<name>A0AAE0G8P0_9CHLO</name>
<reference evidence="1 2" key="1">
    <citation type="journal article" date="2015" name="Genome Biol. Evol.">
        <title>Comparative Genomics of a Bacterivorous Green Alga Reveals Evolutionary Causalities and Consequences of Phago-Mixotrophic Mode of Nutrition.</title>
        <authorList>
            <person name="Burns J.A."/>
            <person name="Paasch A."/>
            <person name="Narechania A."/>
            <person name="Kim E."/>
        </authorList>
    </citation>
    <scope>NUCLEOTIDE SEQUENCE [LARGE SCALE GENOMIC DNA]</scope>
    <source>
        <strain evidence="1 2">PLY_AMNH</strain>
    </source>
</reference>
<evidence type="ECO:0000313" key="1">
    <source>
        <dbReference type="EMBL" id="KAK3273629.1"/>
    </source>
</evidence>
<keyword evidence="2" id="KW-1185">Reference proteome</keyword>
<dbReference type="EMBL" id="LGRX02008354">
    <property type="protein sequence ID" value="KAK3273629.1"/>
    <property type="molecule type" value="Genomic_DNA"/>
</dbReference>
<evidence type="ECO:0000313" key="2">
    <source>
        <dbReference type="Proteomes" id="UP001190700"/>
    </source>
</evidence>
<sequence>MEKLPNLMQSFLTAEPDSSALTAEEVDANNEALQAMCSQCDMAEITAVLATARATFPNELQDPTCDGAVATIPSIDSVMSLLPYWIAMGMLCQKNDDDEYCWVDETMPSVLRSGGSGVLQTASSRMGDTDVLEDPMALIGDLDFEVICTALGEGGCCSGNTLKTIRQLLDVSCMSNFAQYIDIIGSFCTRITPVPEVCTGYVPADISSFTCDDQQPDVTIADLVAAARAIKPVEETKYAYCTVPAGECPKDECELLLCTAEKP</sequence>
<dbReference type="Proteomes" id="UP001190700">
    <property type="component" value="Unassembled WGS sequence"/>
</dbReference>
<dbReference type="AlphaFoldDB" id="A0AAE0G8P0"/>
<proteinExistence type="predicted"/>
<comment type="caution">
    <text evidence="1">The sequence shown here is derived from an EMBL/GenBank/DDBJ whole genome shotgun (WGS) entry which is preliminary data.</text>
</comment>
<gene>
    <name evidence="1" type="ORF">CYMTET_18140</name>
</gene>
<organism evidence="1 2">
    <name type="scientific">Cymbomonas tetramitiformis</name>
    <dbReference type="NCBI Taxonomy" id="36881"/>
    <lineage>
        <taxon>Eukaryota</taxon>
        <taxon>Viridiplantae</taxon>
        <taxon>Chlorophyta</taxon>
        <taxon>Pyramimonadophyceae</taxon>
        <taxon>Pyramimonadales</taxon>
        <taxon>Pyramimonadaceae</taxon>
        <taxon>Cymbomonas</taxon>
    </lineage>
</organism>